<gene>
    <name evidence="3" type="ORF">AMS68_007328</name>
</gene>
<accession>A0A6H0Y4G6</accession>
<keyword evidence="4" id="KW-1185">Reference proteome</keyword>
<name>A0A6H0Y4G6_9PEZI</name>
<dbReference type="Proteomes" id="UP000503462">
    <property type="component" value="Chromosome 5"/>
</dbReference>
<organism evidence="3 4">
    <name type="scientific">Peltaster fructicola</name>
    <dbReference type="NCBI Taxonomy" id="286661"/>
    <lineage>
        <taxon>Eukaryota</taxon>
        <taxon>Fungi</taxon>
        <taxon>Dikarya</taxon>
        <taxon>Ascomycota</taxon>
        <taxon>Pezizomycotina</taxon>
        <taxon>Dothideomycetes</taxon>
        <taxon>Dothideomycetes incertae sedis</taxon>
        <taxon>Peltaster</taxon>
    </lineage>
</organism>
<evidence type="ECO:0000256" key="2">
    <source>
        <dbReference type="SAM" id="Phobius"/>
    </source>
</evidence>
<keyword evidence="2" id="KW-1133">Transmembrane helix</keyword>
<sequence length="181" mass="20124">MSTMFSNTFIKRDDSIPVSRTTIGLVVALIVLVVIASAAIGTLITLRRRRNRQHQSALPMYNEKRLSAPSSASSSPRRGNKASTESIIVYQEKRNLLENSDSPPSSPLPEIRITFPEEFDEAGKRTSGRVVVVRVGETSVGLEPLSDTPPLYEQTNSGRFQSIDLERVGGLVEKEHDKMWR</sequence>
<keyword evidence="2" id="KW-0812">Transmembrane</keyword>
<keyword evidence="2" id="KW-0472">Membrane</keyword>
<evidence type="ECO:0000256" key="1">
    <source>
        <dbReference type="SAM" id="MobiDB-lite"/>
    </source>
</evidence>
<proteinExistence type="predicted"/>
<protein>
    <submittedName>
        <fullName evidence="3">Uncharacterized protein</fullName>
    </submittedName>
</protein>
<feature type="compositionally biased region" description="Low complexity" evidence="1">
    <location>
        <begin position="67"/>
        <end position="77"/>
    </location>
</feature>
<feature type="region of interest" description="Disordered" evidence="1">
    <location>
        <begin position="54"/>
        <end position="85"/>
    </location>
</feature>
<evidence type="ECO:0000313" key="4">
    <source>
        <dbReference type="Proteomes" id="UP000503462"/>
    </source>
</evidence>
<dbReference type="OrthoDB" id="5388417at2759"/>
<evidence type="ECO:0000313" key="3">
    <source>
        <dbReference type="EMBL" id="QIX01811.1"/>
    </source>
</evidence>
<reference evidence="3 4" key="1">
    <citation type="journal article" date="2016" name="Sci. Rep.">
        <title>Peltaster fructicola genome reveals evolution from an invasive phytopathogen to an ectophytic parasite.</title>
        <authorList>
            <person name="Xu C."/>
            <person name="Chen H."/>
            <person name="Gleason M.L."/>
            <person name="Xu J.R."/>
            <person name="Liu H."/>
            <person name="Zhang R."/>
            <person name="Sun G."/>
        </authorList>
    </citation>
    <scope>NUCLEOTIDE SEQUENCE [LARGE SCALE GENOMIC DNA]</scope>
    <source>
        <strain evidence="3 4">LNHT1506</strain>
    </source>
</reference>
<feature type="transmembrane region" description="Helical" evidence="2">
    <location>
        <begin position="23"/>
        <end position="46"/>
    </location>
</feature>
<dbReference type="EMBL" id="CP051143">
    <property type="protein sequence ID" value="QIX01811.1"/>
    <property type="molecule type" value="Genomic_DNA"/>
</dbReference>
<dbReference type="AlphaFoldDB" id="A0A6H0Y4G6"/>